<dbReference type="AlphaFoldDB" id="A0A2G8I7Y8"/>
<dbReference type="PANTHER" id="PTHR35810:SF1">
    <property type="entry name" value="CYTOPLASMIC PROTEIN"/>
    <property type="match status" value="1"/>
</dbReference>
<gene>
    <name evidence="1" type="ORF">CTI18_11705</name>
</gene>
<reference evidence="1 2" key="1">
    <citation type="submission" date="2017-11" db="EMBL/GenBank/DDBJ databases">
        <title>Genome sequencing of Prevotella intermedia KCOM 1653.</title>
        <authorList>
            <person name="Kook J.-K."/>
            <person name="Park S.-N."/>
            <person name="Lim Y.K."/>
        </authorList>
    </citation>
    <scope>NUCLEOTIDE SEQUENCE [LARGE SCALE GENOMIC DNA]</scope>
    <source>
        <strain evidence="1 2">KCOM 1653</strain>
    </source>
</reference>
<accession>A0A2G8I7Y8</accession>
<dbReference type="RefSeq" id="WP_099836887.1">
    <property type="nucleotide sequence ID" value="NZ_PEKN01000002.1"/>
</dbReference>
<dbReference type="PROSITE" id="PS51257">
    <property type="entry name" value="PROKAR_LIPOPROTEIN"/>
    <property type="match status" value="1"/>
</dbReference>
<evidence type="ECO:0000313" key="2">
    <source>
        <dbReference type="Proteomes" id="UP000230046"/>
    </source>
</evidence>
<name>A0A2G8I7Y8_PREIN</name>
<evidence type="ECO:0008006" key="3">
    <source>
        <dbReference type="Google" id="ProtNLM"/>
    </source>
</evidence>
<comment type="caution">
    <text evidence="1">The sequence shown here is derived from an EMBL/GenBank/DDBJ whole genome shotgun (WGS) entry which is preliminary data.</text>
</comment>
<proteinExistence type="predicted"/>
<organism evidence="1 2">
    <name type="scientific">Prevotella intermedia</name>
    <dbReference type="NCBI Taxonomy" id="28131"/>
    <lineage>
        <taxon>Bacteria</taxon>
        <taxon>Pseudomonadati</taxon>
        <taxon>Bacteroidota</taxon>
        <taxon>Bacteroidia</taxon>
        <taxon>Bacteroidales</taxon>
        <taxon>Prevotellaceae</taxon>
        <taxon>Prevotella</taxon>
    </lineage>
</organism>
<evidence type="ECO:0000313" key="1">
    <source>
        <dbReference type="EMBL" id="PIK19561.1"/>
    </source>
</evidence>
<dbReference type="EMBL" id="PEKN01000002">
    <property type="protein sequence ID" value="PIK19561.1"/>
    <property type="molecule type" value="Genomic_DNA"/>
</dbReference>
<protein>
    <recommendedName>
        <fullName evidence="3">Lipoprotein</fullName>
    </recommendedName>
</protein>
<dbReference type="Proteomes" id="UP000230046">
    <property type="component" value="Unassembled WGS sequence"/>
</dbReference>
<dbReference type="PANTHER" id="PTHR35810">
    <property type="entry name" value="CYTOPLASMIC PROTEIN-RELATED"/>
    <property type="match status" value="1"/>
</dbReference>
<sequence>MKREIITIDKRGNVHIPSTPVWMSACEIADLLGAFSGKVNAQIKVIFREGLLMETEAMRTIQSERGFVDLYSSELITMLSFRITTPQAKNLRRWIIGRLTEKNSSTSPMIVCYTLGKRYN</sequence>